<dbReference type="InterPro" id="IPR010732">
    <property type="entry name" value="T6SS_TssG-like"/>
</dbReference>
<keyword evidence="2" id="KW-1185">Reference proteome</keyword>
<dbReference type="AlphaFoldDB" id="A0A1T4S3M9"/>
<reference evidence="1 2" key="1">
    <citation type="submission" date="2017-02" db="EMBL/GenBank/DDBJ databases">
        <authorList>
            <person name="Peterson S.W."/>
        </authorList>
    </citation>
    <scope>NUCLEOTIDE SEQUENCE [LARGE SCALE GENOMIC DNA]</scope>
    <source>
        <strain evidence="1 2">DSM 21749</strain>
    </source>
</reference>
<evidence type="ECO:0000313" key="1">
    <source>
        <dbReference type="EMBL" id="SKA22824.1"/>
    </source>
</evidence>
<protein>
    <submittedName>
        <fullName evidence="1">Type VI secretion system protein ImpH</fullName>
    </submittedName>
</protein>
<dbReference type="NCBIfam" id="TIGR03347">
    <property type="entry name" value="VI_chp_1"/>
    <property type="match status" value="1"/>
</dbReference>
<gene>
    <name evidence="1" type="ORF">SAMN02745674_02542</name>
</gene>
<accession>A0A1T4S3M9</accession>
<dbReference type="RefSeq" id="WP_078759085.1">
    <property type="nucleotide sequence ID" value="NZ_FUXP01000013.1"/>
</dbReference>
<sequence length="371" mass="40588">MPATQRRIDPGVAQQLLAAPHRFGFFQAVRILERVFARQGMRPGDALARMVRFRNSTAMAFPAAELESIQARSTDGTALERPAAVEHALQMEDLGSVQLVPAFMGMLGGQGVLPLHYTETLAARETYQRDHAPRAFLDIFSNRAVALHYAAWKKHRLAIQYELDGDEKFLPLVLALSGLGMASLRGRLQDGEGDVFDQSIAHHAGSIRQRPVSAAVLQRTLSSYFRVPLRVEQFIGAWYPVPETQRTRLGVGNAALGSTALAGERVWQRDLRVCLWVGPLRRSEFDAFLPGGAANRALSKWLALLTGSSLEYRVRLVLAPDDLRGIALGGDSEGGKTGEGAGARLGFDSYLCSRPATGPRSDTCYEVQALH</sequence>
<organism evidence="1 2">
    <name type="scientific">Lysobacter spongiicola DSM 21749</name>
    <dbReference type="NCBI Taxonomy" id="1122188"/>
    <lineage>
        <taxon>Bacteria</taxon>
        <taxon>Pseudomonadati</taxon>
        <taxon>Pseudomonadota</taxon>
        <taxon>Gammaproteobacteria</taxon>
        <taxon>Lysobacterales</taxon>
        <taxon>Lysobacteraceae</taxon>
        <taxon>Novilysobacter</taxon>
    </lineage>
</organism>
<name>A0A1T4S3M9_9GAMM</name>
<dbReference type="Proteomes" id="UP000190061">
    <property type="component" value="Unassembled WGS sequence"/>
</dbReference>
<dbReference type="PANTHER" id="PTHR35564:SF4">
    <property type="entry name" value="CYTOPLASMIC PROTEIN"/>
    <property type="match status" value="1"/>
</dbReference>
<dbReference type="OrthoDB" id="1523296at2"/>
<dbReference type="Pfam" id="PF06996">
    <property type="entry name" value="T6SS_TssG"/>
    <property type="match status" value="1"/>
</dbReference>
<evidence type="ECO:0000313" key="2">
    <source>
        <dbReference type="Proteomes" id="UP000190061"/>
    </source>
</evidence>
<dbReference type="PANTHER" id="PTHR35564">
    <property type="match status" value="1"/>
</dbReference>
<dbReference type="EMBL" id="FUXP01000013">
    <property type="protein sequence ID" value="SKA22824.1"/>
    <property type="molecule type" value="Genomic_DNA"/>
</dbReference>
<dbReference type="STRING" id="1122188.SAMN02745674_02542"/>
<proteinExistence type="predicted"/>